<dbReference type="Gene3D" id="1.20.58.1000">
    <property type="entry name" value="Metal-sensitive repressor, helix protomer"/>
    <property type="match status" value="1"/>
</dbReference>
<dbReference type="Proteomes" id="UP000012589">
    <property type="component" value="Unassembled WGS sequence"/>
</dbReference>
<dbReference type="GO" id="GO:0046872">
    <property type="term" value="F:metal ion binding"/>
    <property type="evidence" value="ECO:0007669"/>
    <property type="project" value="InterPro"/>
</dbReference>
<dbReference type="OrthoDB" id="9811244at2"/>
<dbReference type="STRING" id="1235802.C823_05369"/>
<reference evidence="1 2" key="1">
    <citation type="journal article" date="2014" name="Genome Announc.">
        <title>Draft genome sequences of the altered schaedler flora, a defined bacterial community from gnotobiotic mice.</title>
        <authorList>
            <person name="Wannemuehler M.J."/>
            <person name="Overstreet A.M."/>
            <person name="Ward D.V."/>
            <person name="Phillips G.J."/>
        </authorList>
    </citation>
    <scope>NUCLEOTIDE SEQUENCE [LARGE SCALE GENOMIC DNA]</scope>
    <source>
        <strain evidence="1 2">ASF492</strain>
    </source>
</reference>
<dbReference type="eggNOG" id="COG1937">
    <property type="taxonomic scope" value="Bacteria"/>
</dbReference>
<evidence type="ECO:0008006" key="3">
    <source>
        <dbReference type="Google" id="ProtNLM"/>
    </source>
</evidence>
<sequence>MHEHQHPNAKAVSNRLAKAIGHLEKVKRMIDNGEDCSQVLIQLAAVKSAINNAGKVILVDHINHCIVDAVQENDFNKIDELSEAIRQFVK</sequence>
<dbReference type="GO" id="GO:0045892">
    <property type="term" value="P:negative regulation of DNA-templated transcription"/>
    <property type="evidence" value="ECO:0007669"/>
    <property type="project" value="UniProtKB-ARBA"/>
</dbReference>
<dbReference type="PATRIC" id="fig|1235802.3.peg.5666"/>
<dbReference type="PANTHER" id="PTHR33677:SF3">
    <property type="entry name" value="COPPER-SENSING TRANSCRIPTIONAL REPRESSOR RICR"/>
    <property type="match status" value="1"/>
</dbReference>
<gene>
    <name evidence="1" type="ORF">C823_05369</name>
</gene>
<organism evidence="1 2">
    <name type="scientific">Eubacterium plexicaudatum ASF492</name>
    <dbReference type="NCBI Taxonomy" id="1235802"/>
    <lineage>
        <taxon>Bacteria</taxon>
        <taxon>Bacillati</taxon>
        <taxon>Bacillota</taxon>
        <taxon>Clostridia</taxon>
        <taxon>Eubacteriales</taxon>
        <taxon>Eubacteriaceae</taxon>
        <taxon>Eubacterium</taxon>
    </lineage>
</organism>
<proteinExistence type="predicted"/>
<evidence type="ECO:0000313" key="1">
    <source>
        <dbReference type="EMBL" id="EMZ19685.1"/>
    </source>
</evidence>
<comment type="caution">
    <text evidence="1">The sequence shown here is derived from an EMBL/GenBank/DDBJ whole genome shotgun (WGS) entry which is preliminary data.</text>
</comment>
<dbReference type="GO" id="GO:0003677">
    <property type="term" value="F:DNA binding"/>
    <property type="evidence" value="ECO:0007669"/>
    <property type="project" value="InterPro"/>
</dbReference>
<evidence type="ECO:0000313" key="2">
    <source>
        <dbReference type="Proteomes" id="UP000012589"/>
    </source>
</evidence>
<dbReference type="EMBL" id="AQFT01000159">
    <property type="protein sequence ID" value="EMZ19685.1"/>
    <property type="molecule type" value="Genomic_DNA"/>
</dbReference>
<protein>
    <recommendedName>
        <fullName evidence="3">Metal-sensitive transcriptional repressor</fullName>
    </recommendedName>
</protein>
<dbReference type="Pfam" id="PF02583">
    <property type="entry name" value="Trns_repr_metal"/>
    <property type="match status" value="1"/>
</dbReference>
<keyword evidence="2" id="KW-1185">Reference proteome</keyword>
<accession>N2A0Y8</accession>
<dbReference type="AlphaFoldDB" id="N2A0Y8"/>
<dbReference type="InterPro" id="IPR003735">
    <property type="entry name" value="Metal_Tscrpt_repr"/>
</dbReference>
<dbReference type="InterPro" id="IPR038390">
    <property type="entry name" value="Metal_Tscrpt_repr_sf"/>
</dbReference>
<dbReference type="PANTHER" id="PTHR33677">
    <property type="entry name" value="TRANSCRIPTIONAL REPRESSOR FRMR-RELATED"/>
    <property type="match status" value="1"/>
</dbReference>
<name>N2A0Y8_9FIRM</name>
<dbReference type="HOGENOM" id="CLU_130332_4_2_9"/>